<dbReference type="PANTHER" id="PTHR12304:SF4">
    <property type="entry name" value="URIDINE NUCLEOSIDASE"/>
    <property type="match status" value="1"/>
</dbReference>
<dbReference type="Proteomes" id="UP000175691">
    <property type="component" value="Unassembled WGS sequence"/>
</dbReference>
<dbReference type="EMBL" id="MDHN01000029">
    <property type="protein sequence ID" value="OFC70309.1"/>
    <property type="molecule type" value="Genomic_DNA"/>
</dbReference>
<protein>
    <recommendedName>
        <fullName evidence="4">Inosine/uridine-preferring nucleoside hydrolase domain-containing protein</fullName>
    </recommendedName>
</protein>
<dbReference type="Gene3D" id="3.90.245.10">
    <property type="entry name" value="Ribonucleoside hydrolase-like"/>
    <property type="match status" value="1"/>
</dbReference>
<dbReference type="InterPro" id="IPR023186">
    <property type="entry name" value="IUNH"/>
</dbReference>
<feature type="chain" id="PRO_5009209611" description="Inosine/uridine-preferring nucleoside hydrolase domain-containing protein" evidence="3">
    <location>
        <begin position="26"/>
        <end position="323"/>
    </location>
</feature>
<dbReference type="PANTHER" id="PTHR12304">
    <property type="entry name" value="INOSINE-URIDINE PREFERRING NUCLEOSIDE HYDROLASE"/>
    <property type="match status" value="1"/>
</dbReference>
<evidence type="ECO:0000313" key="5">
    <source>
        <dbReference type="EMBL" id="OFC70309.1"/>
    </source>
</evidence>
<evidence type="ECO:0000256" key="2">
    <source>
        <dbReference type="ARBA" id="ARBA00023295"/>
    </source>
</evidence>
<keyword evidence="6" id="KW-1185">Reference proteome</keyword>
<reference evidence="5 6" key="1">
    <citation type="submission" date="2016-08" db="EMBL/GenBank/DDBJ databases">
        <authorList>
            <person name="Seilhamer J.J."/>
        </authorList>
    </citation>
    <scope>NUCLEOTIDE SEQUENCE [LARGE SCALE GENOMIC DNA]</scope>
    <source>
        <strain evidence="5 6">KCTC 42603</strain>
    </source>
</reference>
<keyword evidence="3" id="KW-0732">Signal</keyword>
<dbReference type="GO" id="GO:0008477">
    <property type="term" value="F:purine nucleosidase activity"/>
    <property type="evidence" value="ECO:0007669"/>
    <property type="project" value="TreeGrafter"/>
</dbReference>
<feature type="signal peptide" evidence="3">
    <location>
        <begin position="1"/>
        <end position="25"/>
    </location>
</feature>
<dbReference type="InterPro" id="IPR001910">
    <property type="entry name" value="Inosine/uridine_hydrolase_dom"/>
</dbReference>
<dbReference type="SUPFAM" id="SSF53590">
    <property type="entry name" value="Nucleoside hydrolase"/>
    <property type="match status" value="1"/>
</dbReference>
<dbReference type="InterPro" id="IPR036452">
    <property type="entry name" value="Ribo_hydro-like"/>
</dbReference>
<sequence>MISPKFMIRAYLILSLCLFSALISAKPVPVIFDTDIGSDIDDVFALSLILKSPELDLKLITTVSGDTHYRAKVAAKFLQVSKRTDIPVAPGRPAQATAEFLHPWINDFSTTTYPGDIKKDGIAEIISLLKAAENPVTIIVAGPMTNIAEVLQRVPELAAKMRLVGMHGSIYKGYDDNPVAEYNVQSDVAAFQYVLHANVADISIAPLDACRDMLIDGAQYQALKNSHDPQLSALFDIYPIWAERVTWDKADYLNARSSVLFDTVAVYLALPDHAWLPTESVSLMVTNDGFTQPAENGVEVNAALRWGNLPAFKTWFTQRMLKH</sequence>
<organism evidence="5 6">
    <name type="scientific">Alteromonas confluentis</name>
    <dbReference type="NCBI Taxonomy" id="1656094"/>
    <lineage>
        <taxon>Bacteria</taxon>
        <taxon>Pseudomonadati</taxon>
        <taxon>Pseudomonadota</taxon>
        <taxon>Gammaproteobacteria</taxon>
        <taxon>Alteromonadales</taxon>
        <taxon>Alteromonadaceae</taxon>
        <taxon>Alteromonas/Salinimonas group</taxon>
        <taxon>Alteromonas</taxon>
    </lineage>
</organism>
<dbReference type="Pfam" id="PF01156">
    <property type="entry name" value="IU_nuc_hydro"/>
    <property type="match status" value="1"/>
</dbReference>
<dbReference type="OrthoDB" id="9797882at2"/>
<comment type="caution">
    <text evidence="5">The sequence shown here is derived from an EMBL/GenBank/DDBJ whole genome shotgun (WGS) entry which is preliminary data.</text>
</comment>
<accession>A0A1E7Z9W5</accession>
<evidence type="ECO:0000256" key="3">
    <source>
        <dbReference type="SAM" id="SignalP"/>
    </source>
</evidence>
<evidence type="ECO:0000256" key="1">
    <source>
        <dbReference type="ARBA" id="ARBA00022801"/>
    </source>
</evidence>
<dbReference type="RefSeq" id="WP_070125952.1">
    <property type="nucleotide sequence ID" value="NZ_MDHN01000029.1"/>
</dbReference>
<gene>
    <name evidence="5" type="ORF">BFC18_14125</name>
</gene>
<dbReference type="GO" id="GO:0005829">
    <property type="term" value="C:cytosol"/>
    <property type="evidence" value="ECO:0007669"/>
    <property type="project" value="TreeGrafter"/>
</dbReference>
<keyword evidence="2" id="KW-0326">Glycosidase</keyword>
<feature type="domain" description="Inosine/uridine-preferring nucleoside hydrolase" evidence="4">
    <location>
        <begin position="30"/>
        <end position="286"/>
    </location>
</feature>
<dbReference type="STRING" id="1656094.BFC18_14125"/>
<dbReference type="AlphaFoldDB" id="A0A1E7Z9W5"/>
<name>A0A1E7Z9W5_9ALTE</name>
<dbReference type="GO" id="GO:0006152">
    <property type="term" value="P:purine nucleoside catabolic process"/>
    <property type="evidence" value="ECO:0007669"/>
    <property type="project" value="TreeGrafter"/>
</dbReference>
<evidence type="ECO:0000313" key="6">
    <source>
        <dbReference type="Proteomes" id="UP000175691"/>
    </source>
</evidence>
<proteinExistence type="predicted"/>
<evidence type="ECO:0000259" key="4">
    <source>
        <dbReference type="Pfam" id="PF01156"/>
    </source>
</evidence>
<keyword evidence="1" id="KW-0378">Hydrolase</keyword>